<dbReference type="GO" id="GO:0003700">
    <property type="term" value="F:DNA-binding transcription factor activity"/>
    <property type="evidence" value="ECO:0007669"/>
    <property type="project" value="InterPro"/>
</dbReference>
<keyword evidence="1" id="KW-0805">Transcription regulation</keyword>
<feature type="domain" description="HTH gntR-type" evidence="4">
    <location>
        <begin position="9"/>
        <end position="77"/>
    </location>
</feature>
<dbReference type="SUPFAM" id="SSF64288">
    <property type="entry name" value="Chorismate lyase-like"/>
    <property type="match status" value="1"/>
</dbReference>
<keyword evidence="3" id="KW-0804">Transcription</keyword>
<dbReference type="Gene3D" id="3.40.1410.10">
    <property type="entry name" value="Chorismate lyase-like"/>
    <property type="match status" value="1"/>
</dbReference>
<dbReference type="PROSITE" id="PS50949">
    <property type="entry name" value="HTH_GNTR"/>
    <property type="match status" value="1"/>
</dbReference>
<dbReference type="PANTHER" id="PTHR44846">
    <property type="entry name" value="MANNOSYL-D-GLYCERATE TRANSPORT/METABOLISM SYSTEM REPRESSOR MNGR-RELATED"/>
    <property type="match status" value="1"/>
</dbReference>
<organism evidence="5 6">
    <name type="scientific">Novosphingobium pentaromativorans US6-1</name>
    <dbReference type="NCBI Taxonomy" id="1088721"/>
    <lineage>
        <taxon>Bacteria</taxon>
        <taxon>Pseudomonadati</taxon>
        <taxon>Pseudomonadota</taxon>
        <taxon>Alphaproteobacteria</taxon>
        <taxon>Sphingomonadales</taxon>
        <taxon>Sphingomonadaceae</taxon>
        <taxon>Novosphingobium</taxon>
    </lineage>
</organism>
<reference evidence="5 6" key="1">
    <citation type="journal article" date="2012" name="J. Bacteriol.">
        <title>Genome sequence of benzo(a)pyrene-degrading bacterium Novosphingobium pentaromativorans US6-1.</title>
        <authorList>
            <person name="Luo Y.R."/>
            <person name="Kang S.G."/>
            <person name="Kim S.J."/>
            <person name="Kim M.R."/>
            <person name="Li N."/>
            <person name="Lee J.H."/>
            <person name="Kwon K.K."/>
        </authorList>
    </citation>
    <scope>NUCLEOTIDE SEQUENCE [LARGE SCALE GENOMIC DNA]</scope>
    <source>
        <strain evidence="5 6">US6-1</strain>
    </source>
</reference>
<keyword evidence="6" id="KW-1185">Reference proteome</keyword>
<evidence type="ECO:0000256" key="1">
    <source>
        <dbReference type="ARBA" id="ARBA00023015"/>
    </source>
</evidence>
<dbReference type="Gene3D" id="1.10.10.10">
    <property type="entry name" value="Winged helix-like DNA-binding domain superfamily/Winged helix DNA-binding domain"/>
    <property type="match status" value="1"/>
</dbReference>
<dbReference type="SMART" id="SM00345">
    <property type="entry name" value="HTH_GNTR"/>
    <property type="match status" value="1"/>
</dbReference>
<keyword evidence="2" id="KW-0238">DNA-binding</keyword>
<dbReference type="AlphaFoldDB" id="G6EGM5"/>
<dbReference type="InterPro" id="IPR011663">
    <property type="entry name" value="UTRA"/>
</dbReference>
<dbReference type="InterPro" id="IPR000524">
    <property type="entry name" value="Tscrpt_reg_HTH_GntR"/>
</dbReference>
<proteinExistence type="predicted"/>
<evidence type="ECO:0000313" key="6">
    <source>
        <dbReference type="Proteomes" id="UP000004030"/>
    </source>
</evidence>
<dbReference type="InterPro" id="IPR036390">
    <property type="entry name" value="WH_DNA-bd_sf"/>
</dbReference>
<dbReference type="Proteomes" id="UP000004030">
    <property type="component" value="Unassembled WGS sequence"/>
</dbReference>
<accession>G6EGM5</accession>
<dbReference type="PANTHER" id="PTHR44846:SF1">
    <property type="entry name" value="MANNOSYL-D-GLYCERATE TRANSPORT_METABOLISM SYSTEM REPRESSOR MNGR-RELATED"/>
    <property type="match status" value="1"/>
</dbReference>
<dbReference type="PRINTS" id="PR00035">
    <property type="entry name" value="HTHGNTR"/>
</dbReference>
<dbReference type="EMBL" id="AGFM01000055">
    <property type="protein sequence ID" value="EHJ59572.1"/>
    <property type="molecule type" value="Genomic_DNA"/>
</dbReference>
<dbReference type="CDD" id="cd07377">
    <property type="entry name" value="WHTH_GntR"/>
    <property type="match status" value="1"/>
</dbReference>
<dbReference type="eggNOG" id="COG2188">
    <property type="taxonomic scope" value="Bacteria"/>
</dbReference>
<dbReference type="RefSeq" id="WP_007014363.1">
    <property type="nucleotide sequence ID" value="NZ_AGFM01000055.1"/>
</dbReference>
<dbReference type="Pfam" id="PF00392">
    <property type="entry name" value="GntR"/>
    <property type="match status" value="1"/>
</dbReference>
<evidence type="ECO:0000256" key="2">
    <source>
        <dbReference type="ARBA" id="ARBA00023125"/>
    </source>
</evidence>
<dbReference type="InterPro" id="IPR036388">
    <property type="entry name" value="WH-like_DNA-bd_sf"/>
</dbReference>
<dbReference type="InterPro" id="IPR050679">
    <property type="entry name" value="Bact_HTH_transcr_reg"/>
</dbReference>
<evidence type="ECO:0000256" key="3">
    <source>
        <dbReference type="ARBA" id="ARBA00023163"/>
    </source>
</evidence>
<dbReference type="GO" id="GO:0045892">
    <property type="term" value="P:negative regulation of DNA-templated transcription"/>
    <property type="evidence" value="ECO:0007669"/>
    <property type="project" value="TreeGrafter"/>
</dbReference>
<comment type="caution">
    <text evidence="5">The sequence shown here is derived from an EMBL/GenBank/DDBJ whole genome shotgun (WGS) entry which is preliminary data.</text>
</comment>
<gene>
    <name evidence="5" type="ORF">NSU_3455</name>
</gene>
<dbReference type="PATRIC" id="fig|1088721.3.peg.3409"/>
<protein>
    <recommendedName>
        <fullName evidence="4">HTH gntR-type domain-containing protein</fullName>
    </recommendedName>
</protein>
<dbReference type="GO" id="GO:0003677">
    <property type="term" value="F:DNA binding"/>
    <property type="evidence" value="ECO:0007669"/>
    <property type="project" value="UniProtKB-KW"/>
</dbReference>
<dbReference type="SMART" id="SM00866">
    <property type="entry name" value="UTRA"/>
    <property type="match status" value="1"/>
</dbReference>
<name>G6EGM5_9SPHN</name>
<dbReference type="SUPFAM" id="SSF46785">
    <property type="entry name" value="Winged helix' DNA-binding domain"/>
    <property type="match status" value="1"/>
</dbReference>
<evidence type="ECO:0000313" key="5">
    <source>
        <dbReference type="EMBL" id="EHJ59572.1"/>
    </source>
</evidence>
<dbReference type="Pfam" id="PF07702">
    <property type="entry name" value="UTRA"/>
    <property type="match status" value="1"/>
</dbReference>
<sequence>MAQKSGKQTTLYQQVQAAIADMIESHRLKPGEALPSEKELENKYGVSRITVRRALEELERSGRVVRSKGKSARVAQPFQAHARTRLDDDFMMMLDLVRGTQAQILLFEWQLPDEELQNLLELETREPVLRVDRLRKANGRPTLHTTAYVPASIGVKFDRAELANSTMIEQLAQTGIIPIQVDQYMSAVPCKEEIAAHLEVEVNSPIFQIQRLVRSDTDQIIQSLVISFRGDSFTYHLSAMFKQDSEEVEFASKPVFDQIGSMHSSLAKD</sequence>
<evidence type="ECO:0000259" key="4">
    <source>
        <dbReference type="PROSITE" id="PS50949"/>
    </source>
</evidence>
<dbReference type="InterPro" id="IPR028978">
    <property type="entry name" value="Chorismate_lyase_/UTRA_dom_sf"/>
</dbReference>